<evidence type="ECO:0000313" key="1">
    <source>
        <dbReference type="EMBL" id="PHZ27130.1"/>
    </source>
</evidence>
<comment type="caution">
    <text evidence="1">The sequence shown here is derived from an EMBL/GenBank/DDBJ whole genome shotgun (WGS) entry which is preliminary data.</text>
</comment>
<accession>A0A2G4U1M3</accession>
<gene>
    <name evidence="1" type="ORF">CS533_12755</name>
</gene>
<reference evidence="1 2" key="1">
    <citation type="submission" date="2017-10" db="EMBL/GenBank/DDBJ databases">
        <authorList>
            <person name="Banno H."/>
            <person name="Chua N.-H."/>
        </authorList>
    </citation>
    <scope>NUCLEOTIDE SEQUENCE [LARGE SCALE GENOMIC DNA]</scope>
    <source>
        <strain evidence="1 2">SCPM-O-B-7607</strain>
    </source>
</reference>
<dbReference type="Proteomes" id="UP000229378">
    <property type="component" value="Unassembled WGS sequence"/>
</dbReference>
<dbReference type="AlphaFoldDB" id="A0A2G4U1M3"/>
<evidence type="ECO:0000313" key="2">
    <source>
        <dbReference type="Proteomes" id="UP000229378"/>
    </source>
</evidence>
<protein>
    <submittedName>
        <fullName evidence="1">Pilus assembly protein PilP</fullName>
    </submittedName>
</protein>
<sequence length="114" mass="12486">MGLLITVALAPAVYAEPLLTTATRNPFQKVSAESCGSDRERLASWQFQGMVSGADYHSAWGRWPDASGQKLVVGQQLLPNWQVTDISAQQVTLQHINLDKRCGGFSAPMVLLMR</sequence>
<name>A0A2G4U1M3_YERBE</name>
<organism evidence="1 2">
    <name type="scientific">Yersinia bercovieri</name>
    <dbReference type="NCBI Taxonomy" id="634"/>
    <lineage>
        <taxon>Bacteria</taxon>
        <taxon>Pseudomonadati</taxon>
        <taxon>Pseudomonadota</taxon>
        <taxon>Gammaproteobacteria</taxon>
        <taxon>Enterobacterales</taxon>
        <taxon>Yersiniaceae</taxon>
        <taxon>Yersinia</taxon>
    </lineage>
</organism>
<proteinExistence type="predicted"/>
<dbReference type="EMBL" id="PEHN01000012">
    <property type="protein sequence ID" value="PHZ27130.1"/>
    <property type="molecule type" value="Genomic_DNA"/>
</dbReference>